<dbReference type="AlphaFoldDB" id="A0A397FG15"/>
<reference evidence="6 8" key="1">
    <citation type="journal article" date="2018" name="J. Invertebr. Pathol.">
        <title>New genotyping method for the causative agent of crayfish plague (Aphanomyces astaci) based on whole genome data.</title>
        <authorList>
            <person name="Minardi D."/>
            <person name="Studholme D.J."/>
            <person name="van der Giezen M."/>
            <person name="Pretto T."/>
            <person name="Oidtmann B."/>
        </authorList>
    </citation>
    <scope>NUCLEOTIDE SEQUENCE [LARGE SCALE GENOMIC DNA]</scope>
    <source>
        <strain evidence="6 8">KB13</strain>
    </source>
</reference>
<evidence type="ECO:0000313" key="3">
    <source>
        <dbReference type="EMBL" id="RHZ10038.1"/>
    </source>
</evidence>
<protein>
    <submittedName>
        <fullName evidence="4">Uncharacterized protein</fullName>
    </submittedName>
</protein>
<evidence type="ECO:0000313" key="7">
    <source>
        <dbReference type="Proteomes" id="UP000266196"/>
    </source>
</evidence>
<dbReference type="Proteomes" id="UP000285430">
    <property type="component" value="Unassembled WGS sequence"/>
</dbReference>
<evidence type="ECO:0000313" key="10">
    <source>
        <dbReference type="Proteomes" id="UP000285712"/>
    </source>
</evidence>
<sequence>MPSCSWRIAVPSLSIAIPRSRSRGRSVVSRRSPPRGQAAMAIAVKVQWARLMSSGISVLPASAWSIVWAREDAQVAARLSAARPVNPFAGYNPPARPQQDGQVTAAEQQAAADYRAGAGVATPGVPGEEEKSMAAEEGEEPPRDPEDRFPSLHRA</sequence>
<name>A0A397FG15_APHAT</name>
<reference evidence="7 9" key="2">
    <citation type="submission" date="2018-08" db="EMBL/GenBank/DDBJ databases">
        <title>Aphanomyces genome sequencing and annotation.</title>
        <authorList>
            <person name="Minardi D."/>
            <person name="Oidtmann B."/>
            <person name="Van Der Giezen M."/>
            <person name="Studholme D.J."/>
        </authorList>
    </citation>
    <scope>NUCLEOTIDE SEQUENCE [LARGE SCALE GENOMIC DNA]</scope>
    <source>
        <strain evidence="4 7">197901</strain>
        <strain evidence="3 9">Da</strain>
        <strain evidence="5 11">FDL457</strain>
        <strain evidence="2 10">Sv</strain>
    </source>
</reference>
<evidence type="ECO:0000313" key="6">
    <source>
        <dbReference type="EMBL" id="RLO10449.1"/>
    </source>
</evidence>
<proteinExistence type="predicted"/>
<evidence type="ECO:0000313" key="5">
    <source>
        <dbReference type="EMBL" id="RHZ32311.1"/>
    </source>
</evidence>
<dbReference type="EMBL" id="QUTH01005366">
    <property type="protein sequence ID" value="RHZ10038.1"/>
    <property type="molecule type" value="Genomic_DNA"/>
</dbReference>
<dbReference type="EMBL" id="QUTG01001228">
    <property type="protein sequence ID" value="RHZ00070.1"/>
    <property type="molecule type" value="Genomic_DNA"/>
</dbReference>
<organism evidence="4 7">
    <name type="scientific">Aphanomyces astaci</name>
    <name type="common">Crayfish plague agent</name>
    <dbReference type="NCBI Taxonomy" id="112090"/>
    <lineage>
        <taxon>Eukaryota</taxon>
        <taxon>Sar</taxon>
        <taxon>Stramenopiles</taxon>
        <taxon>Oomycota</taxon>
        <taxon>Saprolegniomycetes</taxon>
        <taxon>Saprolegniales</taxon>
        <taxon>Verrucalvaceae</taxon>
        <taxon>Aphanomyces</taxon>
    </lineage>
</organism>
<comment type="caution">
    <text evidence="4">The sequence shown here is derived from an EMBL/GenBank/DDBJ whole genome shotgun (WGS) entry which is preliminary data.</text>
</comment>
<dbReference type="Proteomes" id="UP000266196">
    <property type="component" value="Unassembled WGS sequence"/>
</dbReference>
<accession>A0A397FG15</accession>
<evidence type="ECO:0000313" key="4">
    <source>
        <dbReference type="EMBL" id="RHZ31671.1"/>
    </source>
</evidence>
<gene>
    <name evidence="5" type="ORF">DYB26_011379</name>
    <name evidence="6" type="ORF">DYB28_006643</name>
    <name evidence="4" type="ORF">DYB31_012640</name>
    <name evidence="2" type="ORF">DYB35_012895</name>
    <name evidence="3" type="ORF">DYB37_013996</name>
</gene>
<evidence type="ECO:0000313" key="9">
    <source>
        <dbReference type="Proteomes" id="UP000285430"/>
    </source>
</evidence>
<evidence type="ECO:0000313" key="2">
    <source>
        <dbReference type="EMBL" id="RHZ00070.1"/>
    </source>
</evidence>
<dbReference type="Proteomes" id="UP000286510">
    <property type="component" value="Unassembled WGS sequence"/>
</dbReference>
<feature type="region of interest" description="Disordered" evidence="1">
    <location>
        <begin position="86"/>
        <end position="155"/>
    </location>
</feature>
<dbReference type="Proteomes" id="UP000275652">
    <property type="component" value="Unassembled WGS sequence"/>
</dbReference>
<feature type="compositionally biased region" description="Low complexity" evidence="1">
    <location>
        <begin position="101"/>
        <end position="126"/>
    </location>
</feature>
<feature type="compositionally biased region" description="Basic and acidic residues" evidence="1">
    <location>
        <begin position="128"/>
        <end position="155"/>
    </location>
</feature>
<dbReference type="Proteomes" id="UP000285712">
    <property type="component" value="Unassembled WGS sequence"/>
</dbReference>
<evidence type="ECO:0000313" key="11">
    <source>
        <dbReference type="Proteomes" id="UP000286510"/>
    </source>
</evidence>
<dbReference type="EMBL" id="QUTI01017972">
    <property type="protein sequence ID" value="RLO10449.1"/>
    <property type="molecule type" value="Genomic_DNA"/>
</dbReference>
<evidence type="ECO:0000256" key="1">
    <source>
        <dbReference type="SAM" id="MobiDB-lite"/>
    </source>
</evidence>
<dbReference type="EMBL" id="QUTE01006762">
    <property type="protein sequence ID" value="RHZ31671.1"/>
    <property type="molecule type" value="Genomic_DNA"/>
</dbReference>
<dbReference type="EMBL" id="QUTF01010378">
    <property type="protein sequence ID" value="RHZ32311.1"/>
    <property type="molecule type" value="Genomic_DNA"/>
</dbReference>
<evidence type="ECO:0000313" key="8">
    <source>
        <dbReference type="Proteomes" id="UP000275652"/>
    </source>
</evidence>